<reference evidence="3 4" key="1">
    <citation type="submission" date="2013-03" db="EMBL/GenBank/DDBJ databases">
        <title>Assembly of a new bacterial strain Brevibacillus borstelensis AK1.</title>
        <authorList>
            <person name="Rajan I."/>
            <person name="PoliReddy D."/>
            <person name="Sugumar T."/>
            <person name="Rathinam K."/>
            <person name="Alqarawi S."/>
            <person name="Khalil A.B."/>
            <person name="Sivakumar N."/>
        </authorList>
    </citation>
    <scope>NUCLEOTIDE SEQUENCE [LARGE SCALE GENOMIC DNA]</scope>
    <source>
        <strain evidence="3 4">AK1</strain>
    </source>
</reference>
<keyword evidence="2" id="KW-0472">Membrane</keyword>
<organism evidence="3 4">
    <name type="scientific">Brevibacillus borstelensis AK1</name>
    <dbReference type="NCBI Taxonomy" id="1300222"/>
    <lineage>
        <taxon>Bacteria</taxon>
        <taxon>Bacillati</taxon>
        <taxon>Bacillota</taxon>
        <taxon>Bacilli</taxon>
        <taxon>Bacillales</taxon>
        <taxon>Paenibacillaceae</taxon>
        <taxon>Brevibacillus</taxon>
    </lineage>
</organism>
<dbReference type="STRING" id="1300222.I532_20741"/>
<name>M8D3E6_9BACL</name>
<dbReference type="AlphaFoldDB" id="M8D3E6"/>
<keyword evidence="2" id="KW-0812">Transmembrane</keyword>
<sequence>MAPLIQRQFIILSILTAFLFVVTGLMSLGGNRVMIVSTAVQQAAAHVSSLHMLKWMGQEIPALTDTVHASTDRGANSVTGFMFQLATSINPGDLRSLLGREIPGLLTGEAPRFGNAGEGTALAEHYAEYPPAPKQVIDASPPAANAEPAVEATAPAAEDNKKDPAARPTTGNKKIVYVYHSHNRESWLSETKQVGTSVNHPKRNISLVGEHLAEKLNDLGIGADVNRDDIYQRLLDKGRDYTHSYAESLQAIRTATEKNRELHYFFDLHRDTLPRKETTVTIKGKTYARTLFVVGKRNKNYEKNEAFADALHQIMEKKYPGLSRGKLEKGAKTDHGEYNQSISPGSLLIEIGGTENTLQESLNTAEAIADVFAEYYWQAEKVTKPETGPPAKG</sequence>
<dbReference type="Proteomes" id="UP000012081">
    <property type="component" value="Unassembled WGS sequence"/>
</dbReference>
<keyword evidence="2" id="KW-1133">Transmembrane helix</keyword>
<evidence type="ECO:0000256" key="2">
    <source>
        <dbReference type="SAM" id="Phobius"/>
    </source>
</evidence>
<evidence type="ECO:0000313" key="3">
    <source>
        <dbReference type="EMBL" id="EMT50779.1"/>
    </source>
</evidence>
<dbReference type="EMBL" id="APBN01000012">
    <property type="protein sequence ID" value="EMT50779.1"/>
    <property type="molecule type" value="Genomic_DNA"/>
</dbReference>
<dbReference type="SUPFAM" id="SSF53187">
    <property type="entry name" value="Zn-dependent exopeptidases"/>
    <property type="match status" value="1"/>
</dbReference>
<feature type="compositionally biased region" description="Low complexity" evidence="1">
    <location>
        <begin position="139"/>
        <end position="157"/>
    </location>
</feature>
<gene>
    <name evidence="3" type="ORF">I532_20741</name>
</gene>
<evidence type="ECO:0000313" key="4">
    <source>
        <dbReference type="Proteomes" id="UP000012081"/>
    </source>
</evidence>
<feature type="transmembrane region" description="Helical" evidence="2">
    <location>
        <begin position="9"/>
        <end position="28"/>
    </location>
</feature>
<keyword evidence="4" id="KW-1185">Reference proteome</keyword>
<dbReference type="Pfam" id="PF07454">
    <property type="entry name" value="SpoIIP"/>
    <property type="match status" value="1"/>
</dbReference>
<dbReference type="RefSeq" id="WP_003390718.1">
    <property type="nucleotide sequence ID" value="NZ_APBN01000012.1"/>
</dbReference>
<comment type="caution">
    <text evidence="3">The sequence shown here is derived from an EMBL/GenBank/DDBJ whole genome shotgun (WGS) entry which is preliminary data.</text>
</comment>
<accession>M8D3E6</accession>
<evidence type="ECO:0000256" key="1">
    <source>
        <dbReference type="SAM" id="MobiDB-lite"/>
    </source>
</evidence>
<dbReference type="OrthoDB" id="1633470at2"/>
<dbReference type="PATRIC" id="fig|1300222.3.peg.4360"/>
<feature type="region of interest" description="Disordered" evidence="1">
    <location>
        <begin position="139"/>
        <end position="169"/>
    </location>
</feature>
<dbReference type="InterPro" id="IPR010897">
    <property type="entry name" value="Spore_II_P"/>
</dbReference>
<protein>
    <submittedName>
        <fullName evidence="3">Stage II sporulation protein P</fullName>
    </submittedName>
</protein>
<proteinExistence type="predicted"/>
<dbReference type="NCBIfam" id="TIGR02867">
    <property type="entry name" value="spore_II_P"/>
    <property type="match status" value="1"/>
</dbReference>